<sequence>MSELASAEISRPRGNRSFWLKHLHRWHWISAALSLVGMLLFAATGITLNHAADIGGTPQTTERSATLPAPLLAEIAGAGTARRPIPSAIRDWARREFSVSIGDDTAEWSRDEIYLVLPRPGADAALTIDRESGEARYELTTRGWIAYLNDLHKGRHTGLAWSWFIDVFAAACLVFCTTGLILLHLHAGSRPSTWPVVGFGLVVPVILAILFIH</sequence>
<name>A0ABS5F2G9_9PROT</name>
<gene>
    <name evidence="2" type="ORF">GXW71_20320</name>
</gene>
<evidence type="ECO:0008006" key="4">
    <source>
        <dbReference type="Google" id="ProtNLM"/>
    </source>
</evidence>
<evidence type="ECO:0000313" key="2">
    <source>
        <dbReference type="EMBL" id="MBR0666716.1"/>
    </source>
</evidence>
<dbReference type="InterPro" id="IPR032307">
    <property type="entry name" value="PepSY_TM-like_2"/>
</dbReference>
<feature type="transmembrane region" description="Helical" evidence="1">
    <location>
        <begin position="26"/>
        <end position="48"/>
    </location>
</feature>
<feature type="transmembrane region" description="Helical" evidence="1">
    <location>
        <begin position="163"/>
        <end position="187"/>
    </location>
</feature>
<evidence type="ECO:0000313" key="3">
    <source>
        <dbReference type="Proteomes" id="UP001196870"/>
    </source>
</evidence>
<dbReference type="Pfam" id="PF16357">
    <property type="entry name" value="PepSY_TM_like_2"/>
    <property type="match status" value="1"/>
</dbReference>
<proteinExistence type="predicted"/>
<accession>A0ABS5F2G9</accession>
<dbReference type="RefSeq" id="WP_211854455.1">
    <property type="nucleotide sequence ID" value="NZ_JAAGBB010000025.1"/>
</dbReference>
<dbReference type="PANTHER" id="PTHR40115">
    <property type="entry name" value="INNER MEMBRANE PROTEIN WITH PEPSY TM HELIX"/>
    <property type="match status" value="1"/>
</dbReference>
<dbReference type="PANTHER" id="PTHR40115:SF1">
    <property type="entry name" value="INNER MEMBRANE PROTEIN WITH PEPSY TM HELIX"/>
    <property type="match status" value="1"/>
</dbReference>
<dbReference type="EMBL" id="JAAGBB010000025">
    <property type="protein sequence ID" value="MBR0666716.1"/>
    <property type="molecule type" value="Genomic_DNA"/>
</dbReference>
<protein>
    <recommendedName>
        <fullName evidence="4">PepSY-associated TM helix domain-containing protein</fullName>
    </recommendedName>
</protein>
<organism evidence="2 3">
    <name type="scientific">Plastoroseomonas hellenica</name>
    <dbReference type="NCBI Taxonomy" id="2687306"/>
    <lineage>
        <taxon>Bacteria</taxon>
        <taxon>Pseudomonadati</taxon>
        <taxon>Pseudomonadota</taxon>
        <taxon>Alphaproteobacteria</taxon>
        <taxon>Acetobacterales</taxon>
        <taxon>Acetobacteraceae</taxon>
        <taxon>Plastoroseomonas</taxon>
    </lineage>
</organism>
<feature type="transmembrane region" description="Helical" evidence="1">
    <location>
        <begin position="193"/>
        <end position="212"/>
    </location>
</feature>
<keyword evidence="1" id="KW-0472">Membrane</keyword>
<keyword evidence="3" id="KW-1185">Reference proteome</keyword>
<keyword evidence="1" id="KW-1133">Transmembrane helix</keyword>
<keyword evidence="1" id="KW-0812">Transmembrane</keyword>
<reference evidence="3" key="1">
    <citation type="journal article" date="2021" name="Syst. Appl. Microbiol.">
        <title>Roseomonas hellenica sp. nov., isolated from roots of wild-growing Alkanna tinctoria.</title>
        <authorList>
            <person name="Rat A."/>
            <person name="Naranjo H.D."/>
            <person name="Lebbe L."/>
            <person name="Cnockaert M."/>
            <person name="Krigas N."/>
            <person name="Grigoriadou K."/>
            <person name="Maloupa E."/>
            <person name="Willems A."/>
        </authorList>
    </citation>
    <scope>NUCLEOTIDE SEQUENCE [LARGE SCALE GENOMIC DNA]</scope>
    <source>
        <strain evidence="3">LMG 31523</strain>
    </source>
</reference>
<evidence type="ECO:0000256" key="1">
    <source>
        <dbReference type="SAM" id="Phobius"/>
    </source>
</evidence>
<comment type="caution">
    <text evidence="2">The sequence shown here is derived from an EMBL/GenBank/DDBJ whole genome shotgun (WGS) entry which is preliminary data.</text>
</comment>
<dbReference type="Proteomes" id="UP001196870">
    <property type="component" value="Unassembled WGS sequence"/>
</dbReference>